<dbReference type="Proteomes" id="UP000007800">
    <property type="component" value="Unassembled WGS sequence"/>
</dbReference>
<dbReference type="GO" id="GO:0005774">
    <property type="term" value="C:vacuolar membrane"/>
    <property type="evidence" value="ECO:0007669"/>
    <property type="project" value="UniProtKB-SubCell"/>
</dbReference>
<dbReference type="InParanoid" id="C5KIA9"/>
<gene>
    <name evidence="7" type="ORF">Pmar_PMAR009889</name>
</gene>
<evidence type="ECO:0000259" key="6">
    <source>
        <dbReference type="PROSITE" id="PS51382"/>
    </source>
</evidence>
<keyword evidence="8" id="KW-1185">Reference proteome</keyword>
<dbReference type="GeneID" id="9060455"/>
<evidence type="ECO:0000256" key="1">
    <source>
        <dbReference type="ARBA" id="ARBA00004128"/>
    </source>
</evidence>
<evidence type="ECO:0000313" key="7">
    <source>
        <dbReference type="EMBL" id="EER15772.1"/>
    </source>
</evidence>
<keyword evidence="4" id="KW-1133">Transmembrane helix</keyword>
<sequence length="202" mass="23190">MKFSYELEYNAFGPWHDGYVNYKRLKKLIKEQRHDLEGTGITPTHVAWQEFSEEVLSELERILSRLASWMEDLLGEAAVVADPKVHPKYRKSCAEIYLELNELCNFVRLNSEGARKLVKKFDKFHGTAHRAEFLVGCAALCEMTDMVQTEVLPMINSIQKSYAASFCGGDKATAVDELSQALSEMLVWDRGTVWHDLIRLER</sequence>
<dbReference type="CDD" id="cd14447">
    <property type="entry name" value="SPX"/>
    <property type="match status" value="1"/>
</dbReference>
<proteinExistence type="predicted"/>
<dbReference type="PANTHER" id="PTHR46140">
    <property type="entry name" value="VACUOLAR TRANSPORTER CHAPERONE 1-RELATED"/>
    <property type="match status" value="1"/>
</dbReference>
<dbReference type="EMBL" id="GG673116">
    <property type="protein sequence ID" value="EER15772.1"/>
    <property type="molecule type" value="Genomic_DNA"/>
</dbReference>
<comment type="subcellular location">
    <subcellularLocation>
        <location evidence="1">Vacuole membrane</location>
        <topology evidence="1">Multi-pass membrane protein</topology>
    </subcellularLocation>
</comment>
<dbReference type="PANTHER" id="PTHR46140:SF1">
    <property type="entry name" value="VACUOLAR TRANSPORTER CHAPERONE COMPLEX SUBUNIT 4-RELATED"/>
    <property type="match status" value="1"/>
</dbReference>
<evidence type="ECO:0000256" key="5">
    <source>
        <dbReference type="ARBA" id="ARBA00023136"/>
    </source>
</evidence>
<keyword evidence="3" id="KW-0812">Transmembrane</keyword>
<evidence type="ECO:0000256" key="4">
    <source>
        <dbReference type="ARBA" id="ARBA00022989"/>
    </source>
</evidence>
<evidence type="ECO:0000256" key="2">
    <source>
        <dbReference type="ARBA" id="ARBA00022554"/>
    </source>
</evidence>
<name>C5KIA9_PERM5</name>
<dbReference type="OrthoDB" id="5588846at2759"/>
<dbReference type="PROSITE" id="PS51382">
    <property type="entry name" value="SPX"/>
    <property type="match status" value="1"/>
</dbReference>
<reference evidence="7 8" key="1">
    <citation type="submission" date="2008-07" db="EMBL/GenBank/DDBJ databases">
        <authorList>
            <person name="El-Sayed N."/>
            <person name="Caler E."/>
            <person name="Inman J."/>
            <person name="Amedeo P."/>
            <person name="Hass B."/>
            <person name="Wortman J."/>
        </authorList>
    </citation>
    <scope>NUCLEOTIDE SEQUENCE [LARGE SCALE GENOMIC DNA]</scope>
    <source>
        <strain evidence="8">ATCC 50983 / TXsc</strain>
    </source>
</reference>
<feature type="domain" description="SPX" evidence="6">
    <location>
        <begin position="1"/>
        <end position="135"/>
    </location>
</feature>
<dbReference type="Pfam" id="PF03105">
    <property type="entry name" value="SPX"/>
    <property type="match status" value="2"/>
</dbReference>
<evidence type="ECO:0000313" key="8">
    <source>
        <dbReference type="Proteomes" id="UP000007800"/>
    </source>
</evidence>
<organism evidence="8">
    <name type="scientific">Perkinsus marinus (strain ATCC 50983 / TXsc)</name>
    <dbReference type="NCBI Taxonomy" id="423536"/>
    <lineage>
        <taxon>Eukaryota</taxon>
        <taxon>Sar</taxon>
        <taxon>Alveolata</taxon>
        <taxon>Perkinsozoa</taxon>
        <taxon>Perkinsea</taxon>
        <taxon>Perkinsida</taxon>
        <taxon>Perkinsidae</taxon>
        <taxon>Perkinsus</taxon>
    </lineage>
</organism>
<dbReference type="AlphaFoldDB" id="C5KIA9"/>
<protein>
    <recommendedName>
        <fullName evidence="6">SPX domain-containing protein</fullName>
    </recommendedName>
</protein>
<accession>C5KIA9</accession>
<dbReference type="InterPro" id="IPR004331">
    <property type="entry name" value="SPX_dom"/>
</dbReference>
<dbReference type="RefSeq" id="XP_002783976.1">
    <property type="nucleotide sequence ID" value="XM_002783930.1"/>
</dbReference>
<dbReference type="OMA" id="CEMSRIV"/>
<keyword evidence="2" id="KW-0926">Vacuole</keyword>
<dbReference type="InterPro" id="IPR051572">
    <property type="entry name" value="VTC_Complex_Subunit"/>
</dbReference>
<dbReference type="GO" id="GO:0006799">
    <property type="term" value="P:polyphosphate biosynthetic process"/>
    <property type="evidence" value="ECO:0007669"/>
    <property type="project" value="UniProtKB-ARBA"/>
</dbReference>
<keyword evidence="5" id="KW-0472">Membrane</keyword>
<evidence type="ECO:0000256" key="3">
    <source>
        <dbReference type="ARBA" id="ARBA00022692"/>
    </source>
</evidence>